<keyword evidence="2" id="KW-1185">Reference proteome</keyword>
<reference evidence="1" key="1">
    <citation type="journal article" date="2021" name="Nat. Commun.">
        <title>Genetic determinants of endophytism in the Arabidopsis root mycobiome.</title>
        <authorList>
            <person name="Mesny F."/>
            <person name="Miyauchi S."/>
            <person name="Thiergart T."/>
            <person name="Pickel B."/>
            <person name="Atanasova L."/>
            <person name="Karlsson M."/>
            <person name="Huettel B."/>
            <person name="Barry K.W."/>
            <person name="Haridas S."/>
            <person name="Chen C."/>
            <person name="Bauer D."/>
            <person name="Andreopoulos W."/>
            <person name="Pangilinan J."/>
            <person name="LaButti K."/>
            <person name="Riley R."/>
            <person name="Lipzen A."/>
            <person name="Clum A."/>
            <person name="Drula E."/>
            <person name="Henrissat B."/>
            <person name="Kohler A."/>
            <person name="Grigoriev I.V."/>
            <person name="Martin F.M."/>
            <person name="Hacquard S."/>
        </authorList>
    </citation>
    <scope>NUCLEOTIDE SEQUENCE</scope>
    <source>
        <strain evidence="1">MPI-SDFR-AT-0073</strain>
    </source>
</reference>
<accession>A0A9P8UFR9</accession>
<proteinExistence type="predicted"/>
<sequence>MHFSHIFLVSFQCFPCFGNMSDHVQPLFRHVLSLIWASLRANIFPVRLFFPIQALLWHRDLFCKGQARISTNVMRVYLPLYLHCSVFLHNNRKQNDPAEQGDRSFPFCGISD</sequence>
<gene>
    <name evidence="1" type="ORF">BKA67DRAFT_379332</name>
</gene>
<dbReference type="AlphaFoldDB" id="A0A9P8UFR9"/>
<comment type="caution">
    <text evidence="1">The sequence shown here is derived from an EMBL/GenBank/DDBJ whole genome shotgun (WGS) entry which is preliminary data.</text>
</comment>
<evidence type="ECO:0000313" key="1">
    <source>
        <dbReference type="EMBL" id="KAH6649008.1"/>
    </source>
</evidence>
<dbReference type="RefSeq" id="XP_045955515.1">
    <property type="nucleotide sequence ID" value="XM_046096535.1"/>
</dbReference>
<dbReference type="EMBL" id="JAGPXC010000007">
    <property type="protein sequence ID" value="KAH6649008.1"/>
    <property type="molecule type" value="Genomic_DNA"/>
</dbReference>
<evidence type="ECO:0000313" key="2">
    <source>
        <dbReference type="Proteomes" id="UP000758603"/>
    </source>
</evidence>
<protein>
    <submittedName>
        <fullName evidence="1">Uncharacterized protein</fullName>
    </submittedName>
</protein>
<dbReference type="Proteomes" id="UP000758603">
    <property type="component" value="Unassembled WGS sequence"/>
</dbReference>
<organism evidence="1 2">
    <name type="scientific">Truncatella angustata</name>
    <dbReference type="NCBI Taxonomy" id="152316"/>
    <lineage>
        <taxon>Eukaryota</taxon>
        <taxon>Fungi</taxon>
        <taxon>Dikarya</taxon>
        <taxon>Ascomycota</taxon>
        <taxon>Pezizomycotina</taxon>
        <taxon>Sordariomycetes</taxon>
        <taxon>Xylariomycetidae</taxon>
        <taxon>Amphisphaeriales</taxon>
        <taxon>Sporocadaceae</taxon>
        <taxon>Truncatella</taxon>
    </lineage>
</organism>
<dbReference type="GeneID" id="70125427"/>
<name>A0A9P8UFR9_9PEZI</name>